<dbReference type="InterPro" id="IPR035906">
    <property type="entry name" value="MetI-like_sf"/>
</dbReference>
<dbReference type="SUPFAM" id="SSF75005">
    <property type="entry name" value="Arabinanase/levansucrase/invertase"/>
    <property type="match status" value="1"/>
</dbReference>
<evidence type="ECO:0000256" key="9">
    <source>
        <dbReference type="ARBA" id="ARBA00023295"/>
    </source>
</evidence>
<feature type="transmembrane region" description="Helical" evidence="10">
    <location>
        <begin position="114"/>
        <end position="137"/>
    </location>
</feature>
<proteinExistence type="inferred from homology"/>
<feature type="transmembrane region" description="Helical" evidence="10">
    <location>
        <begin position="157"/>
        <end position="178"/>
    </location>
</feature>
<comment type="subcellular location">
    <subcellularLocation>
        <location evidence="1 10">Cell membrane</location>
        <topology evidence="1 10">Multi-pass membrane protein</topology>
    </subcellularLocation>
</comment>
<feature type="domain" description="ABC transmembrane type-1" evidence="11">
    <location>
        <begin position="79"/>
        <end position="277"/>
    </location>
</feature>
<dbReference type="PANTHER" id="PTHR43744">
    <property type="entry name" value="ABC TRANSPORTER PERMEASE PROTEIN MG189-RELATED-RELATED"/>
    <property type="match status" value="1"/>
</dbReference>
<dbReference type="EMBL" id="JAPEUL010000004">
    <property type="protein sequence ID" value="MCW4628152.1"/>
    <property type="molecule type" value="Genomic_DNA"/>
</dbReference>
<dbReference type="InterPro" id="IPR023296">
    <property type="entry name" value="Glyco_hydro_beta-prop_sf"/>
</dbReference>
<evidence type="ECO:0000256" key="7">
    <source>
        <dbReference type="ARBA" id="ARBA00022989"/>
    </source>
</evidence>
<dbReference type="RefSeq" id="WP_265217321.1">
    <property type="nucleotide sequence ID" value="NZ_JAPEUL010000004.1"/>
</dbReference>
<feature type="transmembrane region" description="Helical" evidence="10">
    <location>
        <begin position="259"/>
        <end position="282"/>
    </location>
</feature>
<keyword evidence="6" id="KW-0378">Hydrolase</keyword>
<evidence type="ECO:0000256" key="10">
    <source>
        <dbReference type="RuleBase" id="RU363032"/>
    </source>
</evidence>
<dbReference type="CDD" id="cd06261">
    <property type="entry name" value="TM_PBP2"/>
    <property type="match status" value="1"/>
</dbReference>
<dbReference type="InterPro" id="IPR013148">
    <property type="entry name" value="Glyco_hydro_32_N"/>
</dbReference>
<dbReference type="PROSITE" id="PS50928">
    <property type="entry name" value="ABC_TM1"/>
    <property type="match status" value="1"/>
</dbReference>
<evidence type="ECO:0000313" key="13">
    <source>
        <dbReference type="Proteomes" id="UP001431181"/>
    </source>
</evidence>
<dbReference type="Gene3D" id="1.10.3720.10">
    <property type="entry name" value="MetI-like"/>
    <property type="match status" value="1"/>
</dbReference>
<evidence type="ECO:0000256" key="8">
    <source>
        <dbReference type="ARBA" id="ARBA00023136"/>
    </source>
</evidence>
<keyword evidence="9" id="KW-0326">Glycosidase</keyword>
<dbReference type="Pfam" id="PF00528">
    <property type="entry name" value="BPD_transp_1"/>
    <property type="match status" value="1"/>
</dbReference>
<comment type="similarity">
    <text evidence="2">Belongs to the glycosyl hydrolase 32 family.</text>
</comment>
<dbReference type="Pfam" id="PF00251">
    <property type="entry name" value="Glyco_hydro_32N"/>
    <property type="match status" value="1"/>
</dbReference>
<gene>
    <name evidence="12" type="ORF">ONZ52_03625</name>
</gene>
<feature type="transmembrane region" description="Helical" evidence="10">
    <location>
        <begin position="199"/>
        <end position="222"/>
    </location>
</feature>
<feature type="transmembrane region" description="Helical" evidence="10">
    <location>
        <begin position="75"/>
        <end position="107"/>
    </location>
</feature>
<keyword evidence="8 10" id="KW-0472">Membrane</keyword>
<dbReference type="InterPro" id="IPR000515">
    <property type="entry name" value="MetI-like"/>
</dbReference>
<sequence length="508" mass="58450">MAHITIDNHRLRLIVRYTLLSLIALIFIFPLIFMLVSSFKPDHQLLADTASLRAFLPVGDISLSNYDKAFERAPIFLFMFNSLLVTAVTVVLSLLLCSMAGFSFVYLNWRGKQLAFSIIVATLIVPFETIAIPMLLMVSKLPWLGLEGLTWGWLNTYRVQIVPFIADGLTIFLFTQYFKDLPRELIEAARVEGSSWWQVYWRIVMPLSGPVIATAAILKFLVMYNQYLWPIMVTQQEQYRPVLVGLQYFFQLNTAWGEVMAYLTLITMPVLAFLSGIATSFYRFHCLNRRQGLIFRSYIMTIALKDQWIWDSWYFREGDTWHGYFLKADKALLDPERRHLNVSQGHATSTDLVHWQHHGTCFAPAKSPAWDDSTTWTGSVVCDESGLYHLFYTGTCLAENSLYQRVGHATSTDLHHWQRVGDGLCLDLVGENAAHYEHQHQKGFWHDRAMRDPWVMKDPKGEGWLMFLPPERRALMKPTPVARLVLLPPIIYMTGSYSLLYLLGALVN</sequence>
<keyword evidence="3 10" id="KW-0813">Transport</keyword>
<feature type="transmembrane region" description="Helical" evidence="10">
    <location>
        <begin position="481"/>
        <end position="503"/>
    </location>
</feature>
<evidence type="ECO:0000256" key="2">
    <source>
        <dbReference type="ARBA" id="ARBA00009902"/>
    </source>
</evidence>
<feature type="transmembrane region" description="Helical" evidence="10">
    <location>
        <begin position="14"/>
        <end position="36"/>
    </location>
</feature>
<keyword evidence="4" id="KW-1003">Cell membrane</keyword>
<evidence type="ECO:0000313" key="12">
    <source>
        <dbReference type="EMBL" id="MCW4628152.1"/>
    </source>
</evidence>
<dbReference type="Proteomes" id="UP001431181">
    <property type="component" value="Unassembled WGS sequence"/>
</dbReference>
<dbReference type="Gene3D" id="2.115.10.20">
    <property type="entry name" value="Glycosyl hydrolase domain, family 43"/>
    <property type="match status" value="1"/>
</dbReference>
<reference evidence="12" key="1">
    <citation type="submission" date="2022-11" db="EMBL/GenBank/DDBJ databases">
        <title>Marinomonas sp. nov., isolated from marine algae.</title>
        <authorList>
            <person name="Choi D.G."/>
            <person name="Kim J.M."/>
            <person name="Lee J.K."/>
            <person name="Baek J.H."/>
            <person name="Jeon C.O."/>
        </authorList>
    </citation>
    <scope>NUCLEOTIDE SEQUENCE</scope>
    <source>
        <strain evidence="12">KJ51-3</strain>
    </source>
</reference>
<dbReference type="SUPFAM" id="SSF161098">
    <property type="entry name" value="MetI-like"/>
    <property type="match status" value="1"/>
</dbReference>
<comment type="similarity">
    <text evidence="10">Belongs to the binding-protein-dependent transport system permease family.</text>
</comment>
<keyword evidence="13" id="KW-1185">Reference proteome</keyword>
<keyword evidence="7 10" id="KW-1133">Transmembrane helix</keyword>
<evidence type="ECO:0000256" key="6">
    <source>
        <dbReference type="ARBA" id="ARBA00022801"/>
    </source>
</evidence>
<evidence type="ECO:0000259" key="11">
    <source>
        <dbReference type="PROSITE" id="PS50928"/>
    </source>
</evidence>
<organism evidence="12 13">
    <name type="scientific">Marinomonas rhodophyticola</name>
    <dbReference type="NCBI Taxonomy" id="2992803"/>
    <lineage>
        <taxon>Bacteria</taxon>
        <taxon>Pseudomonadati</taxon>
        <taxon>Pseudomonadota</taxon>
        <taxon>Gammaproteobacteria</taxon>
        <taxon>Oceanospirillales</taxon>
        <taxon>Oceanospirillaceae</taxon>
        <taxon>Marinomonas</taxon>
    </lineage>
</organism>
<protein>
    <submittedName>
        <fullName evidence="12">ABC transporter permease subunit</fullName>
    </submittedName>
</protein>
<name>A0ABT3KC95_9GAMM</name>
<dbReference type="PANTHER" id="PTHR43744:SF12">
    <property type="entry name" value="ABC TRANSPORTER PERMEASE PROTEIN MG189-RELATED"/>
    <property type="match status" value="1"/>
</dbReference>
<comment type="caution">
    <text evidence="12">The sequence shown here is derived from an EMBL/GenBank/DDBJ whole genome shotgun (WGS) entry which is preliminary data.</text>
</comment>
<evidence type="ECO:0000256" key="1">
    <source>
        <dbReference type="ARBA" id="ARBA00004651"/>
    </source>
</evidence>
<evidence type="ECO:0000256" key="5">
    <source>
        <dbReference type="ARBA" id="ARBA00022692"/>
    </source>
</evidence>
<evidence type="ECO:0000256" key="3">
    <source>
        <dbReference type="ARBA" id="ARBA00022448"/>
    </source>
</evidence>
<keyword evidence="5 10" id="KW-0812">Transmembrane</keyword>
<evidence type="ECO:0000256" key="4">
    <source>
        <dbReference type="ARBA" id="ARBA00022475"/>
    </source>
</evidence>
<accession>A0ABT3KC95</accession>